<proteinExistence type="inferred from homology"/>
<protein>
    <submittedName>
        <fullName evidence="6">Tyrosine-type recombinase/integrase</fullName>
    </submittedName>
</protein>
<dbReference type="PANTHER" id="PTHR30629:SF2">
    <property type="entry name" value="PROPHAGE INTEGRASE INTS-RELATED"/>
    <property type="match status" value="1"/>
</dbReference>
<keyword evidence="4" id="KW-0233">DNA recombination</keyword>
<dbReference type="EMBL" id="CP053021">
    <property type="protein sequence ID" value="QJR00922.1"/>
    <property type="molecule type" value="Genomic_DNA"/>
</dbReference>
<dbReference type="RefSeq" id="WP_169859958.1">
    <property type="nucleotide sequence ID" value="NZ_CP053021.1"/>
</dbReference>
<evidence type="ECO:0000256" key="3">
    <source>
        <dbReference type="ARBA" id="ARBA00023125"/>
    </source>
</evidence>
<gene>
    <name evidence="6" type="ORF">HH800_01125</name>
</gene>
<dbReference type="InterPro" id="IPR013762">
    <property type="entry name" value="Integrase-like_cat_sf"/>
</dbReference>
<dbReference type="InterPro" id="IPR002104">
    <property type="entry name" value="Integrase_catalytic"/>
</dbReference>
<dbReference type="InterPro" id="IPR050808">
    <property type="entry name" value="Phage_Integrase"/>
</dbReference>
<dbReference type="Gene3D" id="1.10.150.130">
    <property type="match status" value="1"/>
</dbReference>
<evidence type="ECO:0000313" key="7">
    <source>
        <dbReference type="Proteomes" id="UP000502611"/>
    </source>
</evidence>
<comment type="similarity">
    <text evidence="1">Belongs to the 'phage' integrase family.</text>
</comment>
<accession>A0A6M4G0R0</accession>
<dbReference type="SUPFAM" id="SSF56349">
    <property type="entry name" value="DNA breaking-rejoining enzymes"/>
    <property type="match status" value="1"/>
</dbReference>
<dbReference type="GO" id="GO:0006310">
    <property type="term" value="P:DNA recombination"/>
    <property type="evidence" value="ECO:0007669"/>
    <property type="project" value="UniProtKB-KW"/>
</dbReference>
<evidence type="ECO:0000256" key="1">
    <source>
        <dbReference type="ARBA" id="ARBA00008857"/>
    </source>
</evidence>
<dbReference type="GO" id="GO:0003677">
    <property type="term" value="F:DNA binding"/>
    <property type="evidence" value="ECO:0007669"/>
    <property type="project" value="UniProtKB-KW"/>
</dbReference>
<dbReference type="AlphaFoldDB" id="A0A6M4G0R0"/>
<reference evidence="6 7" key="1">
    <citation type="submission" date="2020-04" db="EMBL/GenBank/DDBJ databases">
        <title>The Whole Genome Analysis of High salt-tolerant Sphingobium yanoikuyae YC-XJ2 with Aryl organophosphorus flame retardants (aryl-OPFRs)-degrading capacity and characteristics of Related phosphotriesterase.</title>
        <authorList>
            <person name="Li X."/>
        </authorList>
    </citation>
    <scope>NUCLEOTIDE SEQUENCE [LARGE SCALE GENOMIC DNA]</scope>
    <source>
        <strain evidence="6 7">YC-XJ2</strain>
    </source>
</reference>
<name>A0A6M4G0R0_SPHYA</name>
<dbReference type="InterPro" id="IPR011010">
    <property type="entry name" value="DNA_brk_join_enz"/>
</dbReference>
<dbReference type="GO" id="GO:0015074">
    <property type="term" value="P:DNA integration"/>
    <property type="evidence" value="ECO:0007669"/>
    <property type="project" value="UniProtKB-KW"/>
</dbReference>
<evidence type="ECO:0000313" key="6">
    <source>
        <dbReference type="EMBL" id="QJR00922.1"/>
    </source>
</evidence>
<keyword evidence="2" id="KW-0229">DNA integration</keyword>
<evidence type="ECO:0000256" key="4">
    <source>
        <dbReference type="ARBA" id="ARBA00023172"/>
    </source>
</evidence>
<dbReference type="Pfam" id="PF00589">
    <property type="entry name" value="Phage_integrase"/>
    <property type="match status" value="1"/>
</dbReference>
<feature type="domain" description="Tyr recombinase" evidence="5">
    <location>
        <begin position="198"/>
        <end position="345"/>
    </location>
</feature>
<dbReference type="InterPro" id="IPR010998">
    <property type="entry name" value="Integrase_recombinase_N"/>
</dbReference>
<evidence type="ECO:0000259" key="5">
    <source>
        <dbReference type="Pfam" id="PF00589"/>
    </source>
</evidence>
<dbReference type="Proteomes" id="UP000502611">
    <property type="component" value="Chromosome"/>
</dbReference>
<dbReference type="PANTHER" id="PTHR30629">
    <property type="entry name" value="PROPHAGE INTEGRASE"/>
    <property type="match status" value="1"/>
</dbReference>
<dbReference type="Gene3D" id="1.10.443.10">
    <property type="entry name" value="Intergrase catalytic core"/>
    <property type="match status" value="1"/>
</dbReference>
<evidence type="ECO:0000256" key="2">
    <source>
        <dbReference type="ARBA" id="ARBA00022908"/>
    </source>
</evidence>
<keyword evidence="3" id="KW-0238">DNA-binding</keyword>
<sequence length="381" mass="42883">MTKKRRRRYNRHLPQYVSPTTDRHGKVRLRYRRKGFATHYFKAELGTDEFLAELRLCEQGEVQPGSDRAAPGSIAALIETYVAVPSRLGPTEMTQRKIRGILDRVRTEYGKAYVRDVRFDHVEQILEKRLERRQVGTRWEGGPEAAKKLRKELVRLFDFAIKLGMISKNPAAEADRVKVKAGTFHTWTESEIAQYRAHHALGTKARLAMELMLWTAQRKGDAFMFAPADLEGGRFEMTQSKTGKAMRITMAPQLAAAIDAMPPLDGPGPYLRTSYNRAFKSAAAFGNWFRKQCNEAGLPARCSAHGLRKAMMRRGAEIGLTQQQLKSVSGHSRDEEVRVYTEAANQGVMNASAVAEISDWESRALVTSLVTFPPAEEGKKA</sequence>
<organism evidence="6 7">
    <name type="scientific">Sphingobium yanoikuyae</name>
    <name type="common">Sphingomonas yanoikuyae</name>
    <dbReference type="NCBI Taxonomy" id="13690"/>
    <lineage>
        <taxon>Bacteria</taxon>
        <taxon>Pseudomonadati</taxon>
        <taxon>Pseudomonadota</taxon>
        <taxon>Alphaproteobacteria</taxon>
        <taxon>Sphingomonadales</taxon>
        <taxon>Sphingomonadaceae</taxon>
        <taxon>Sphingobium</taxon>
    </lineage>
</organism>